<dbReference type="PIRSF" id="PIRSF500176">
    <property type="entry name" value="L_ASNase"/>
    <property type="match status" value="1"/>
</dbReference>
<dbReference type="PRINTS" id="PR00139">
    <property type="entry name" value="ASNGLNASE"/>
</dbReference>
<keyword evidence="9" id="KW-1185">Reference proteome</keyword>
<name>A0A507CET8_9FUNG</name>
<dbReference type="Gene3D" id="3.40.50.1170">
    <property type="entry name" value="L-asparaginase, N-terminal domain"/>
    <property type="match status" value="1"/>
</dbReference>
<protein>
    <recommendedName>
        <fullName evidence="1">asparaginase</fullName>
        <ecNumber evidence="1">3.5.1.1</ecNumber>
    </recommendedName>
</protein>
<evidence type="ECO:0000313" key="8">
    <source>
        <dbReference type="EMBL" id="TPX38001.1"/>
    </source>
</evidence>
<dbReference type="InterPro" id="IPR040919">
    <property type="entry name" value="Asparaginase_C"/>
</dbReference>
<evidence type="ECO:0000256" key="3">
    <source>
        <dbReference type="PROSITE-ProRule" id="PRU00023"/>
    </source>
</evidence>
<dbReference type="SUPFAM" id="SSF48403">
    <property type="entry name" value="Ankyrin repeat"/>
    <property type="match status" value="1"/>
</dbReference>
<dbReference type="InterPro" id="IPR006034">
    <property type="entry name" value="Asparaginase/glutaminase-like"/>
</dbReference>
<feature type="domain" description="L-asparaginase N-terminal" evidence="6">
    <location>
        <begin position="48"/>
        <end position="305"/>
    </location>
</feature>
<dbReference type="SMART" id="SM00248">
    <property type="entry name" value="ANK"/>
    <property type="match status" value="4"/>
</dbReference>
<dbReference type="InterPro" id="IPR027473">
    <property type="entry name" value="L-asparaginase_C"/>
</dbReference>
<organism evidence="8 9">
    <name type="scientific">Synchytrium microbalum</name>
    <dbReference type="NCBI Taxonomy" id="1806994"/>
    <lineage>
        <taxon>Eukaryota</taxon>
        <taxon>Fungi</taxon>
        <taxon>Fungi incertae sedis</taxon>
        <taxon>Chytridiomycota</taxon>
        <taxon>Chytridiomycota incertae sedis</taxon>
        <taxon>Chytridiomycetes</taxon>
        <taxon>Synchytriales</taxon>
        <taxon>Synchytriaceae</taxon>
        <taxon>Synchytrium</taxon>
    </lineage>
</organism>
<dbReference type="NCBIfam" id="TIGR00519">
    <property type="entry name" value="asnASE_I"/>
    <property type="match status" value="1"/>
</dbReference>
<dbReference type="SUPFAM" id="SSF53774">
    <property type="entry name" value="Glutaminase/Asparaginase"/>
    <property type="match status" value="1"/>
</dbReference>
<feature type="active site" evidence="4">
    <location>
        <position position="203"/>
    </location>
</feature>
<evidence type="ECO:0000256" key="2">
    <source>
        <dbReference type="ARBA" id="ARBA00022801"/>
    </source>
</evidence>
<feature type="domain" description="Asparaginase/glutaminase C-terminal" evidence="7">
    <location>
        <begin position="325"/>
        <end position="436"/>
    </location>
</feature>
<evidence type="ECO:0000313" key="9">
    <source>
        <dbReference type="Proteomes" id="UP000319731"/>
    </source>
</evidence>
<dbReference type="GO" id="GO:0009066">
    <property type="term" value="P:aspartate family amino acid metabolic process"/>
    <property type="evidence" value="ECO:0007669"/>
    <property type="project" value="UniProtKB-ARBA"/>
</dbReference>
<dbReference type="Proteomes" id="UP000319731">
    <property type="component" value="Unassembled WGS sequence"/>
</dbReference>
<evidence type="ECO:0000256" key="5">
    <source>
        <dbReference type="SAM" id="MobiDB-lite"/>
    </source>
</evidence>
<dbReference type="InterPro" id="IPR002110">
    <property type="entry name" value="Ankyrin_rpt"/>
</dbReference>
<dbReference type="InterPro" id="IPR027475">
    <property type="entry name" value="Asparaginase/glutaminase_AS2"/>
</dbReference>
<dbReference type="AlphaFoldDB" id="A0A507CET8"/>
<dbReference type="FunFam" id="3.40.50.40:FF:000001">
    <property type="entry name" value="L-asparaginase 1"/>
    <property type="match status" value="1"/>
</dbReference>
<dbReference type="Pfam" id="PF00710">
    <property type="entry name" value="Asparaginase"/>
    <property type="match status" value="1"/>
</dbReference>
<dbReference type="SFLD" id="SFLDS00057">
    <property type="entry name" value="Glutaminase/Asparaginase"/>
    <property type="match status" value="1"/>
</dbReference>
<proteinExistence type="predicted"/>
<comment type="caution">
    <text evidence="8">The sequence shown here is derived from an EMBL/GenBank/DDBJ whole genome shotgun (WGS) entry which is preliminary data.</text>
</comment>
<dbReference type="InterPro" id="IPR037152">
    <property type="entry name" value="L-asparaginase_N_sf"/>
</dbReference>
<dbReference type="GeneID" id="42001390"/>
<dbReference type="EMBL" id="QEAO01000001">
    <property type="protein sequence ID" value="TPX38001.1"/>
    <property type="molecule type" value="Genomic_DNA"/>
</dbReference>
<dbReference type="InterPro" id="IPR027474">
    <property type="entry name" value="L-asparaginase_N"/>
</dbReference>
<dbReference type="Gene3D" id="3.40.50.40">
    <property type="match status" value="1"/>
</dbReference>
<evidence type="ECO:0000259" key="6">
    <source>
        <dbReference type="Pfam" id="PF00710"/>
    </source>
</evidence>
<keyword evidence="2" id="KW-0378">Hydrolase</keyword>
<evidence type="ECO:0000256" key="4">
    <source>
        <dbReference type="PROSITE-ProRule" id="PRU10100"/>
    </source>
</evidence>
<reference evidence="8 9" key="1">
    <citation type="journal article" date="2019" name="Sci. Rep.">
        <title>Comparative genomics of chytrid fungi reveal insights into the obligate biotrophic and pathogenic lifestyle of Synchytrium endobioticum.</title>
        <authorList>
            <person name="van de Vossenberg B.T.L.H."/>
            <person name="Warris S."/>
            <person name="Nguyen H.D.T."/>
            <person name="van Gent-Pelzer M.P.E."/>
            <person name="Joly D.L."/>
            <person name="van de Geest H.C."/>
            <person name="Bonants P.J.M."/>
            <person name="Smith D.S."/>
            <person name="Levesque C.A."/>
            <person name="van der Lee T.A.J."/>
        </authorList>
    </citation>
    <scope>NUCLEOTIDE SEQUENCE [LARGE SCALE GENOMIC DNA]</scope>
    <source>
        <strain evidence="8 9">JEL517</strain>
    </source>
</reference>
<dbReference type="PROSITE" id="PS51732">
    <property type="entry name" value="ASN_GLN_ASE_3"/>
    <property type="match status" value="1"/>
</dbReference>
<dbReference type="Pfam" id="PF13637">
    <property type="entry name" value="Ank_4"/>
    <property type="match status" value="1"/>
</dbReference>
<dbReference type="CDD" id="cd08963">
    <property type="entry name" value="L-asparaginase_I"/>
    <property type="match status" value="1"/>
</dbReference>
<dbReference type="GO" id="GO:0004067">
    <property type="term" value="F:asparaginase activity"/>
    <property type="evidence" value="ECO:0007669"/>
    <property type="project" value="UniProtKB-UniRule"/>
</dbReference>
<feature type="region of interest" description="Disordered" evidence="5">
    <location>
        <begin position="1"/>
        <end position="22"/>
    </location>
</feature>
<dbReference type="STRING" id="1806994.A0A507CET8"/>
<dbReference type="OrthoDB" id="542841at2759"/>
<feature type="repeat" description="ANK" evidence="3">
    <location>
        <begin position="675"/>
        <end position="700"/>
    </location>
</feature>
<dbReference type="Pfam" id="PF17763">
    <property type="entry name" value="Asparaginase_C"/>
    <property type="match status" value="1"/>
</dbReference>
<dbReference type="EC" id="3.5.1.1" evidence="1"/>
<dbReference type="InterPro" id="IPR006033">
    <property type="entry name" value="AsnA_fam"/>
</dbReference>
<dbReference type="PRINTS" id="PR01415">
    <property type="entry name" value="ANKYRIN"/>
</dbReference>
<dbReference type="PIRSF" id="PIRSF001220">
    <property type="entry name" value="L-ASNase_gatD"/>
    <property type="match status" value="1"/>
</dbReference>
<dbReference type="Gene3D" id="1.25.40.20">
    <property type="entry name" value="Ankyrin repeat-containing domain"/>
    <property type="match status" value="2"/>
</dbReference>
<dbReference type="InterPro" id="IPR036770">
    <property type="entry name" value="Ankyrin_rpt-contain_sf"/>
</dbReference>
<dbReference type="InterPro" id="IPR041725">
    <property type="entry name" value="L-asparaginase_I"/>
</dbReference>
<sequence>MESAGLPKMAKDPNDTPSMPSTPIYVSDAVQSVLSEAVDDMVSAPLSRVLVIYVGGTIGMKNTPTHGYIPVPGFLSQTLAAMTRFHDPAGLAQAQGLQSLNQPLTNAVNISLRYPDGEVSSACQKHDNLSPTGTINGTPVFKTRIPALVTPESLYGKRTRYSILEYDPLLDSSNMTMTDWVKIATDIEVNYKLFDAFIILHGTDTMAYTASALSYMLEDLGKTVILTGSQIPLAEVRNDAVENLLGALTIAGHFVIPEVGLFFSHKLFRGNRSSKVDAVDLNAFDSPNLRPIVTVGVNIDVNWNEVFRPTTIAKFRAHKVLNPSVAALRMFPGITVATVKAFLQAPIAGVVLETYGAGNAPSNRPDLLEAIREAIERRVVVVNCTQCLRGLVSDMYETGKALVQVGVVPGSDMTSESALTKLSYLLGKGYDPETIRVEMRRNLRGELTITSRRPRFSYDHRTIQLTQAVLGLVGQSYSSSTNSNGLSLLQAGGRSPSESAVIQPQIDKQLSVIADQLSPPLGPSGSFLLKDGDDSGMERALIPMLLCQAARIGDADAIQTVAQNFPTFISVGDYDGRTPLHIAASEGQLAVIETLLVHGASLHSRDRFGHCPLFDSCRSGKPEACKLLLNAGAHFSEEELDDISGKLVAAASKGDLERMGLFVENGADINRPYLDGRTPLHAAVSHKQLSVLQYLVGLSATSSPFVRASTPIAIESARDGVPMTKGPSSATSTILVVNLEPTDTLGNTPLSEAITSGWSEGVVVLEEAIKHKGLIK</sequence>
<dbReference type="PANTHER" id="PTHR11707">
    <property type="entry name" value="L-ASPARAGINASE"/>
    <property type="match status" value="1"/>
</dbReference>
<dbReference type="PROSITE" id="PS50088">
    <property type="entry name" value="ANK_REPEAT"/>
    <property type="match status" value="2"/>
</dbReference>
<gene>
    <name evidence="8" type="ORF">SmJEL517_g00163</name>
</gene>
<accession>A0A507CET8</accession>
<dbReference type="Pfam" id="PF12796">
    <property type="entry name" value="Ank_2"/>
    <property type="match status" value="1"/>
</dbReference>
<keyword evidence="3" id="KW-0040">ANK repeat</keyword>
<dbReference type="PROSITE" id="PS50297">
    <property type="entry name" value="ANK_REP_REGION"/>
    <property type="match status" value="2"/>
</dbReference>
<dbReference type="PROSITE" id="PS00917">
    <property type="entry name" value="ASN_GLN_ASE_2"/>
    <property type="match status" value="1"/>
</dbReference>
<dbReference type="PANTHER" id="PTHR11707:SF28">
    <property type="entry name" value="60 KDA LYSOPHOSPHOLIPASE"/>
    <property type="match status" value="1"/>
</dbReference>
<dbReference type="InterPro" id="IPR036152">
    <property type="entry name" value="Asp/glu_Ase-like_sf"/>
</dbReference>
<evidence type="ECO:0000256" key="1">
    <source>
        <dbReference type="ARBA" id="ARBA00012920"/>
    </source>
</evidence>
<feature type="repeat" description="ANK" evidence="3">
    <location>
        <begin position="575"/>
        <end position="607"/>
    </location>
</feature>
<evidence type="ECO:0000259" key="7">
    <source>
        <dbReference type="Pfam" id="PF17763"/>
    </source>
</evidence>
<dbReference type="SMART" id="SM00870">
    <property type="entry name" value="Asparaginase"/>
    <property type="match status" value="1"/>
</dbReference>
<dbReference type="RefSeq" id="XP_031027716.1">
    <property type="nucleotide sequence ID" value="XM_031166093.1"/>
</dbReference>